<name>Q30XZ3_OLEA2</name>
<feature type="domain" description="ApeI dehydratase-like" evidence="2">
    <location>
        <begin position="51"/>
        <end position="119"/>
    </location>
</feature>
<reference evidence="3 4" key="1">
    <citation type="journal article" date="2011" name="J. Bacteriol.">
        <title>Complete genome sequence and updated annotation of Desulfovibrio alaskensis G20.</title>
        <authorList>
            <person name="Hauser L.J."/>
            <person name="Land M.L."/>
            <person name="Brown S.D."/>
            <person name="Larimer F."/>
            <person name="Keller K.L."/>
            <person name="Rapp-Giles B.J."/>
            <person name="Price M.N."/>
            <person name="Lin M."/>
            <person name="Bruce D.C."/>
            <person name="Detter J.C."/>
            <person name="Tapia R."/>
            <person name="Han C.S."/>
            <person name="Goodwin L.A."/>
            <person name="Cheng J.F."/>
            <person name="Pitluck S."/>
            <person name="Copeland A."/>
            <person name="Lucas S."/>
            <person name="Nolan M."/>
            <person name="Lapidus A.L."/>
            <person name="Palumbo A.V."/>
            <person name="Wall J.D."/>
        </authorList>
    </citation>
    <scope>NUCLEOTIDE SEQUENCE [LARGE SCALE GENOMIC DNA]</scope>
    <source>
        <strain evidence="4">ATCC BAA 1058 / DSM 17464 / G20</strain>
    </source>
</reference>
<keyword evidence="4" id="KW-1185">Reference proteome</keyword>
<dbReference type="SUPFAM" id="SSF54637">
    <property type="entry name" value="Thioesterase/thiol ester dehydrase-isomerase"/>
    <property type="match status" value="1"/>
</dbReference>
<sequence length="151" mass="15746">MSEKNMPEKTVSERDGESSDAPRDTAMSGAQKHSAEKMGRKSSAAVPAARSASVFCCFPADDPVYAEHFPGAPCVPGSLLMQAFIRAAEQMTGPAPDAGQWTFTGVRFRKFVPPGTHVCTVSAVTDGSGSAYRCTLLVDGVAAVTGTIQCA</sequence>
<dbReference type="HOGENOM" id="CLU_1728404_0_0_7"/>
<dbReference type="Gene3D" id="3.10.129.10">
    <property type="entry name" value="Hotdog Thioesterase"/>
    <property type="match status" value="1"/>
</dbReference>
<dbReference type="eggNOG" id="COG0764">
    <property type="taxonomic scope" value="Bacteria"/>
</dbReference>
<evidence type="ECO:0000313" key="3">
    <source>
        <dbReference type="EMBL" id="ABB39453.1"/>
    </source>
</evidence>
<dbReference type="Pfam" id="PF22818">
    <property type="entry name" value="ApeI-like"/>
    <property type="match status" value="1"/>
</dbReference>
<dbReference type="GO" id="GO:0016829">
    <property type="term" value="F:lyase activity"/>
    <property type="evidence" value="ECO:0007669"/>
    <property type="project" value="UniProtKB-KW"/>
</dbReference>
<dbReference type="InterPro" id="IPR054545">
    <property type="entry name" value="ApeI-like"/>
</dbReference>
<dbReference type="InterPro" id="IPR029069">
    <property type="entry name" value="HotDog_dom_sf"/>
</dbReference>
<protein>
    <submittedName>
        <fullName evidence="3">Beta-hydroxyacyl-(Acyl-carrier-protein) dehydratase FabA/FabZ</fullName>
    </submittedName>
</protein>
<organism evidence="3 4">
    <name type="scientific">Oleidesulfovibrio alaskensis (strain ATCC BAA-1058 / DSM 17464 / G20)</name>
    <name type="common">Desulfovibrio alaskensis</name>
    <dbReference type="NCBI Taxonomy" id="207559"/>
    <lineage>
        <taxon>Bacteria</taxon>
        <taxon>Pseudomonadati</taxon>
        <taxon>Thermodesulfobacteriota</taxon>
        <taxon>Desulfovibrionia</taxon>
        <taxon>Desulfovibrionales</taxon>
        <taxon>Desulfovibrionaceae</taxon>
        <taxon>Oleidesulfovibrio</taxon>
    </lineage>
</organism>
<feature type="region of interest" description="Disordered" evidence="1">
    <location>
        <begin position="1"/>
        <end position="43"/>
    </location>
</feature>
<dbReference type="RefSeq" id="WP_011368487.1">
    <property type="nucleotide sequence ID" value="NC_007519.1"/>
</dbReference>
<dbReference type="KEGG" id="dde:Dde_2657"/>
<dbReference type="EMBL" id="CP000112">
    <property type="protein sequence ID" value="ABB39453.1"/>
    <property type="molecule type" value="Genomic_DNA"/>
</dbReference>
<dbReference type="AlphaFoldDB" id="Q30XZ3"/>
<evidence type="ECO:0000259" key="2">
    <source>
        <dbReference type="Pfam" id="PF22818"/>
    </source>
</evidence>
<proteinExistence type="predicted"/>
<accession>Q30XZ3</accession>
<gene>
    <name evidence="3" type="ordered locus">Dde_2657</name>
</gene>
<dbReference type="STRING" id="207559.Dde_2657"/>
<feature type="compositionally biased region" description="Basic and acidic residues" evidence="1">
    <location>
        <begin position="1"/>
        <end position="23"/>
    </location>
</feature>
<evidence type="ECO:0000313" key="4">
    <source>
        <dbReference type="Proteomes" id="UP000002710"/>
    </source>
</evidence>
<evidence type="ECO:0000256" key="1">
    <source>
        <dbReference type="SAM" id="MobiDB-lite"/>
    </source>
</evidence>
<dbReference type="Proteomes" id="UP000002710">
    <property type="component" value="Chromosome"/>
</dbReference>